<gene>
    <name evidence="4" type="ordered locus">TERTU_1663</name>
</gene>
<keyword evidence="2" id="KW-0472">Membrane</keyword>
<feature type="domain" description="Type IV / VI secretion system DotU" evidence="3">
    <location>
        <begin position="70"/>
        <end position="272"/>
    </location>
</feature>
<feature type="compositionally biased region" description="Low complexity" evidence="1">
    <location>
        <begin position="26"/>
        <end position="46"/>
    </location>
</feature>
<evidence type="ECO:0000256" key="1">
    <source>
        <dbReference type="SAM" id="MobiDB-lite"/>
    </source>
</evidence>
<sequence>MSNNDRTVFRQPTPGGERGGDRTVMRPRSSAARPSSRGSQSAAPQRHQPATVASDPHAAQFANGRGLNTLVSLAATLLAVYEKTRHSMTHADTAGLHKRLCNEIRNFEVNARDAGIRQEVVISARYVLCSILDEAVLNTPWGSESAWAQRSLLSVFHNETSGGEKFFLILDRVRQSPSENLEMLELFYVCLSMGFEGKFRLMSRGRDGIEEIRDDLFSTIRRYRGEYERDLSTHWQGLGRTKKTLAEYLPVWVAVVVVGAILLFGFSGFRYWLYERATPVVEQLNVIALPPESAEPENGTLR</sequence>
<evidence type="ECO:0000256" key="2">
    <source>
        <dbReference type="SAM" id="Phobius"/>
    </source>
</evidence>
<name>C5BU10_TERTT</name>
<dbReference type="KEGG" id="ttu:TERTU_1663"/>
<accession>C5BU10</accession>
<feature type="region of interest" description="Disordered" evidence="1">
    <location>
        <begin position="1"/>
        <end position="56"/>
    </location>
</feature>
<proteinExistence type="predicted"/>
<evidence type="ECO:0000313" key="5">
    <source>
        <dbReference type="Proteomes" id="UP000009080"/>
    </source>
</evidence>
<dbReference type="AlphaFoldDB" id="C5BU10"/>
<keyword evidence="2" id="KW-0812">Transmembrane</keyword>
<keyword evidence="2" id="KW-1133">Transmembrane helix</keyword>
<dbReference type="InterPro" id="IPR017732">
    <property type="entry name" value="T4/T6SS_DotU"/>
</dbReference>
<dbReference type="OrthoDB" id="345640at2"/>
<organism evidence="4 5">
    <name type="scientific">Teredinibacter turnerae (strain ATCC 39867 / T7901)</name>
    <dbReference type="NCBI Taxonomy" id="377629"/>
    <lineage>
        <taxon>Bacteria</taxon>
        <taxon>Pseudomonadati</taxon>
        <taxon>Pseudomonadota</taxon>
        <taxon>Gammaproteobacteria</taxon>
        <taxon>Cellvibrionales</taxon>
        <taxon>Cellvibrionaceae</taxon>
        <taxon>Teredinibacter</taxon>
    </lineage>
</organism>
<reference evidence="4 5" key="1">
    <citation type="journal article" date="2009" name="PLoS ONE">
        <title>The complete genome of Teredinibacter turnerae T7901: an intracellular endosymbiont of marine wood-boring bivalves (shipworms).</title>
        <authorList>
            <person name="Yang J.C."/>
            <person name="Madupu R."/>
            <person name="Durkin A.S."/>
            <person name="Ekborg N.A."/>
            <person name="Pedamallu C.S."/>
            <person name="Hostetler J.B."/>
            <person name="Radune D."/>
            <person name="Toms B.S."/>
            <person name="Henrissat B."/>
            <person name="Coutinho P.M."/>
            <person name="Schwarz S."/>
            <person name="Field L."/>
            <person name="Trindade-Silva A.E."/>
            <person name="Soares C.A.G."/>
            <person name="Elshahawi S."/>
            <person name="Hanora A."/>
            <person name="Schmidt E.W."/>
            <person name="Haygood M.G."/>
            <person name="Posfai J."/>
            <person name="Benner J."/>
            <person name="Madinger C."/>
            <person name="Nove J."/>
            <person name="Anton B."/>
            <person name="Chaudhary K."/>
            <person name="Foster J."/>
            <person name="Holman A."/>
            <person name="Kumar S."/>
            <person name="Lessard P.A."/>
            <person name="Luyten Y.A."/>
            <person name="Slatko B."/>
            <person name="Wood N."/>
            <person name="Wu B."/>
            <person name="Teplitski M."/>
            <person name="Mougous J.D."/>
            <person name="Ward N."/>
            <person name="Eisen J.A."/>
            <person name="Badger J.H."/>
            <person name="Distel D.L."/>
        </authorList>
    </citation>
    <scope>NUCLEOTIDE SEQUENCE [LARGE SCALE GENOMIC DNA]</scope>
    <source>
        <strain evidence="5">ATCC 39867 / T7901</strain>
    </source>
</reference>
<evidence type="ECO:0000259" key="3">
    <source>
        <dbReference type="Pfam" id="PF09850"/>
    </source>
</evidence>
<dbReference type="RefSeq" id="WP_015818837.1">
    <property type="nucleotide sequence ID" value="NC_012997.1"/>
</dbReference>
<dbReference type="Pfam" id="PF09850">
    <property type="entry name" value="DotU"/>
    <property type="match status" value="1"/>
</dbReference>
<protein>
    <submittedName>
        <fullName evidence="4">Type IV / VI secretion system protein, DotU family</fullName>
    </submittedName>
</protein>
<dbReference type="HOGENOM" id="CLU_071818_0_0_6"/>
<dbReference type="Proteomes" id="UP000009080">
    <property type="component" value="Chromosome"/>
</dbReference>
<dbReference type="PANTHER" id="PTHR38033:SF1">
    <property type="entry name" value="DOTU FAMILY TYPE IV_VI SECRETION SYSTEM PROTEIN"/>
    <property type="match status" value="1"/>
</dbReference>
<feature type="transmembrane region" description="Helical" evidence="2">
    <location>
        <begin position="249"/>
        <end position="273"/>
    </location>
</feature>
<dbReference type="Gene3D" id="1.25.40.590">
    <property type="entry name" value="Type IV / VI secretion system, DotU"/>
    <property type="match status" value="1"/>
</dbReference>
<evidence type="ECO:0000313" key="4">
    <source>
        <dbReference type="EMBL" id="ACR12725.1"/>
    </source>
</evidence>
<dbReference type="InterPro" id="IPR038522">
    <property type="entry name" value="T4/T6SS_DotU_sf"/>
</dbReference>
<keyword evidence="5" id="KW-1185">Reference proteome</keyword>
<dbReference type="NCBIfam" id="NF038228">
    <property type="entry name" value="IcmH_DotU_IVB"/>
    <property type="match status" value="1"/>
</dbReference>
<dbReference type="PANTHER" id="PTHR38033">
    <property type="entry name" value="MEMBRANE PROTEIN-RELATED"/>
    <property type="match status" value="1"/>
</dbReference>
<dbReference type="NCBIfam" id="TIGR03349">
    <property type="entry name" value="IV_VI_DotU"/>
    <property type="match status" value="1"/>
</dbReference>
<dbReference type="eggNOG" id="COG3455">
    <property type="taxonomic scope" value="Bacteria"/>
</dbReference>
<dbReference type="STRING" id="377629.TERTU_1663"/>
<dbReference type="EMBL" id="CP001614">
    <property type="protein sequence ID" value="ACR12725.1"/>
    <property type="molecule type" value="Genomic_DNA"/>
</dbReference>